<dbReference type="AlphaFoldDB" id="A0A2W6APG2"/>
<comment type="caution">
    <text evidence="1">The sequence shown here is derived from an EMBL/GenBank/DDBJ whole genome shotgun (WGS) entry which is preliminary data.</text>
</comment>
<reference evidence="1 2" key="1">
    <citation type="journal article" date="2017" name="Nature">
        <title>Atmospheric trace gases support primary production in Antarctic desert surface soil.</title>
        <authorList>
            <person name="Ji M."/>
            <person name="Greening C."/>
            <person name="Vanwonterghem I."/>
            <person name="Carere C.R."/>
            <person name="Bay S.K."/>
            <person name="Steen J.A."/>
            <person name="Montgomery K."/>
            <person name="Lines T."/>
            <person name="Beardall J."/>
            <person name="van Dorst J."/>
            <person name="Snape I."/>
            <person name="Stott M.B."/>
            <person name="Hugenholtz P."/>
            <person name="Ferrari B.C."/>
        </authorList>
    </citation>
    <scope>NUCLEOTIDE SEQUENCE [LARGE SCALE GENOMIC DNA]</scope>
    <source>
        <strain evidence="1">RRmetagenome_bin12</strain>
    </source>
</reference>
<protein>
    <submittedName>
        <fullName evidence="1">Uncharacterized protein</fullName>
    </submittedName>
</protein>
<evidence type="ECO:0000313" key="1">
    <source>
        <dbReference type="EMBL" id="PZR79691.1"/>
    </source>
</evidence>
<accession>A0A2W6APG2</accession>
<organism evidence="1 2">
    <name type="scientific">Candidatus Aeolococcus gillhamiae</name>
    <dbReference type="NCBI Taxonomy" id="3127015"/>
    <lineage>
        <taxon>Bacteria</taxon>
        <taxon>Bacillati</taxon>
        <taxon>Candidatus Dormiibacterota</taxon>
        <taxon>Candidatus Dormibacteria</taxon>
        <taxon>Candidatus Aeolococcales</taxon>
        <taxon>Candidatus Aeolococcaceae</taxon>
        <taxon>Candidatus Aeolococcus</taxon>
    </lineage>
</organism>
<dbReference type="EMBL" id="QHBU01000195">
    <property type="protein sequence ID" value="PZR79691.1"/>
    <property type="molecule type" value="Genomic_DNA"/>
</dbReference>
<evidence type="ECO:0000313" key="2">
    <source>
        <dbReference type="Proteomes" id="UP000248724"/>
    </source>
</evidence>
<sequence length="82" mass="8789">MLLRSRYVETHSARQLIASGAGGLGHLIKERVSNLSDFALAVRRVGGGELVVDRLEVEQLAAPVVRAIPSPLSRSASATYFT</sequence>
<name>A0A2W6APG2_9BACT</name>
<dbReference type="Proteomes" id="UP000248724">
    <property type="component" value="Unassembled WGS sequence"/>
</dbReference>
<gene>
    <name evidence="1" type="ORF">DLM65_10110</name>
</gene>
<proteinExistence type="predicted"/>